<reference evidence="1" key="1">
    <citation type="submission" date="2022-10" db="EMBL/GenBank/DDBJ databases">
        <title>The complete genomes of actinobacterial strains from the NBC collection.</title>
        <authorList>
            <person name="Joergensen T.S."/>
            <person name="Alvarez Arevalo M."/>
            <person name="Sterndorff E.B."/>
            <person name="Faurdal D."/>
            <person name="Vuksanovic O."/>
            <person name="Mourched A.-S."/>
            <person name="Charusanti P."/>
            <person name="Shaw S."/>
            <person name="Blin K."/>
            <person name="Weber T."/>
        </authorList>
    </citation>
    <scope>NUCLEOTIDE SEQUENCE</scope>
    <source>
        <strain evidence="1">NBC_00003</strain>
    </source>
</reference>
<organism evidence="1">
    <name type="scientific">Streptomyces sp. NBC_00003</name>
    <dbReference type="NCBI Taxonomy" id="2903608"/>
    <lineage>
        <taxon>Bacteria</taxon>
        <taxon>Bacillati</taxon>
        <taxon>Actinomycetota</taxon>
        <taxon>Actinomycetes</taxon>
        <taxon>Kitasatosporales</taxon>
        <taxon>Streptomycetaceae</taxon>
        <taxon>Streptomyces</taxon>
    </lineage>
</organism>
<accession>A0AAU2UVK7</accession>
<name>A0AAU2UVK7_9ACTN</name>
<gene>
    <name evidence="1" type="ORF">OG549_00110</name>
</gene>
<evidence type="ECO:0000313" key="1">
    <source>
        <dbReference type="EMBL" id="WTW59184.1"/>
    </source>
</evidence>
<proteinExistence type="predicted"/>
<protein>
    <recommendedName>
        <fullName evidence="2">DUF3800 domain-containing protein</fullName>
    </recommendedName>
</protein>
<sequence length="383" mass="41912">MTDPSRRPNPGTGLLGPNYARRNQLSATADIEGEGRWVAVDESGWDGDQLHGEQRSRYLSIGSVAISDADAEPIVDEIRTATRLQAPELKFSKAFAGPKNGQRRSVLSALLAPGGALHKKASVYLIDKHYFVVSKLIDLFVEEQAHKQGRNIRNTGHVRKLARRLFEEGPRALGPALFDRLLSSTVAFTSHKNRDQQVSVDDFYEVVEEAWAHSRRRNVTEALALLRTTREEATEYLQDAHGPDAVVPEALEPLIPAVAAITANCSRTLGRVNMLVDDQRALSDANLDDIETEARDRGHPEFRYLSRGVHLGELLRGQSTQHPSLQLADLISGAGFSVAQRHHGLANPAGEDLYSVVVPLIDVAGMLPHDEPARVAHPASPAA</sequence>
<evidence type="ECO:0008006" key="2">
    <source>
        <dbReference type="Google" id="ProtNLM"/>
    </source>
</evidence>
<dbReference type="AlphaFoldDB" id="A0AAU2UVK7"/>
<dbReference type="EMBL" id="CP108318">
    <property type="protein sequence ID" value="WTW59184.1"/>
    <property type="molecule type" value="Genomic_DNA"/>
</dbReference>